<dbReference type="CDD" id="cd15488">
    <property type="entry name" value="Tm-1-like"/>
    <property type="match status" value="1"/>
</dbReference>
<feature type="domain" description="UPF0261" evidence="2">
    <location>
        <begin position="189"/>
        <end position="405"/>
    </location>
</feature>
<dbReference type="Pfam" id="PF23189">
    <property type="entry name" value="UPF0261_C"/>
    <property type="match status" value="1"/>
</dbReference>
<accession>A0A653A9Z3</accession>
<dbReference type="InterPro" id="IPR044122">
    <property type="entry name" value="UPF0261_N"/>
</dbReference>
<protein>
    <submittedName>
        <fullName evidence="3">Uncharacterized protein</fullName>
    </submittedName>
</protein>
<name>A0A653A9Z3_UNCDX</name>
<dbReference type="EMBL" id="UPXX01000027">
    <property type="protein sequence ID" value="VBB44472.1"/>
    <property type="molecule type" value="Genomic_DNA"/>
</dbReference>
<dbReference type="PANTHER" id="PTHR31862">
    <property type="entry name" value="UPF0261 DOMAIN PROTEIN (AFU_ORTHOLOGUE AFUA_1G10120)"/>
    <property type="match status" value="1"/>
</dbReference>
<dbReference type="Gene3D" id="3.40.50.12020">
    <property type="entry name" value="Uncharacterised protein family UPF0261, NN domain"/>
    <property type="match status" value="1"/>
</dbReference>
<dbReference type="Gene3D" id="3.40.50.12030">
    <property type="entry name" value="Uncharacterised protein family UPF0261, NC domain"/>
    <property type="match status" value="1"/>
</dbReference>
<reference evidence="3" key="1">
    <citation type="submission" date="2018-07" db="EMBL/GenBank/DDBJ databases">
        <authorList>
            <consortium name="Genoscope - CEA"/>
            <person name="William W."/>
        </authorList>
    </citation>
    <scope>NUCLEOTIDE SEQUENCE</scope>
    <source>
        <strain evidence="3">IK1</strain>
    </source>
</reference>
<dbReference type="InterPro" id="IPR051353">
    <property type="entry name" value="Tobamovirus_resist_UPF0261"/>
</dbReference>
<evidence type="ECO:0000259" key="1">
    <source>
        <dbReference type="Pfam" id="PF06792"/>
    </source>
</evidence>
<evidence type="ECO:0000313" key="3">
    <source>
        <dbReference type="EMBL" id="VBB44472.1"/>
    </source>
</evidence>
<feature type="domain" description="UPF0261" evidence="1">
    <location>
        <begin position="3"/>
        <end position="177"/>
    </location>
</feature>
<dbReference type="PANTHER" id="PTHR31862:SF1">
    <property type="entry name" value="UPF0261 DOMAIN PROTEIN (AFU_ORTHOLOGUE AFUA_1G10120)"/>
    <property type="match status" value="1"/>
</dbReference>
<dbReference type="InterPro" id="IPR056778">
    <property type="entry name" value="UPF0261_C"/>
</dbReference>
<dbReference type="Pfam" id="PF06792">
    <property type="entry name" value="UPF0261"/>
    <property type="match status" value="1"/>
</dbReference>
<dbReference type="AlphaFoldDB" id="A0A653A9Z3"/>
<organism evidence="3">
    <name type="scientific">Uncultured Desulfatiglans sp</name>
    <dbReference type="NCBI Taxonomy" id="1748965"/>
    <lineage>
        <taxon>Bacteria</taxon>
        <taxon>Pseudomonadati</taxon>
        <taxon>Thermodesulfobacteriota</taxon>
        <taxon>Desulfobacteria</taxon>
        <taxon>Desulfatiglandales</taxon>
        <taxon>Desulfatiglandaceae</taxon>
        <taxon>Desulfatiglans</taxon>
        <taxon>environmental samples</taxon>
    </lineage>
</organism>
<sequence>MAKSIVMIGTTDTKSEQLGFLRRRIEEIGFRPILMDISMGKRPSVDADIGPDEIAARVGKDIEQLRGSRNRAEVTDAMTAGAVETALGLLSEGKLDGIVALGGATIALVGARVMARLPFGLPKLIATPAAMPAYINRWFEATDLAVMQIILEVSGMSDLMKNALAQVAGAICGMAEQSMDCRSLKLPYPSVAVTELGFSDQCAKNVEKLLIERGYHVFPFHAQGVSDRAMDRLIEQGFFDGVVEIVPAGLVEEKFKGNRAAGMKRLDAALERGIPQVWAPCCLNLTGAGPTRHNRPKYVAGGRVLEIDQMRAMTRFPVDELLVGARMYAEKMNKAKGPLKLVVPLRGWSSIDQEGGILYDPAEDRLFVEELKRHLRADIPLEELDCNLEDMPMAERMVDILEEFMKRDR</sequence>
<evidence type="ECO:0000259" key="2">
    <source>
        <dbReference type="Pfam" id="PF23189"/>
    </source>
</evidence>
<proteinExistence type="predicted"/>
<gene>
    <name evidence="3" type="ORF">TRIP_B330576</name>
</gene>